<evidence type="ECO:0000313" key="1">
    <source>
        <dbReference type="EMBL" id="CAF2968736.1"/>
    </source>
</evidence>
<reference evidence="1" key="1">
    <citation type="submission" date="2021-02" db="EMBL/GenBank/DDBJ databases">
        <authorList>
            <person name="Bekaert M."/>
        </authorList>
    </citation>
    <scope>NUCLEOTIDE SEQUENCE</scope>
    <source>
        <strain evidence="1">IoA-00</strain>
    </source>
</reference>
<proteinExistence type="predicted"/>
<accession>A0A7R8CYE9</accession>
<dbReference type="Proteomes" id="UP000675881">
    <property type="component" value="Chromosome 6"/>
</dbReference>
<dbReference type="AlphaFoldDB" id="A0A7R8CYE9"/>
<gene>
    <name evidence="1" type="ORF">LSAA_12234</name>
</gene>
<sequence>MARSIVVWIMCLSCFGSVSVGILEEFFAKKYLFTVELRLFSDLVFGNKVIDKKPKAQNDKYEFRQNYLFQKLHLRVPDSGRTRTIHKPIKSYETFPTIYAVDPEESLNIDKPGSPYVLIHKIFSNNENEVAVTKLEEIPPDLDPDEVWLSDGNLLVLKGGYSKRLKFEKRTQILNAPRKRRRVAYKRRKKLF</sequence>
<protein>
    <submittedName>
        <fullName evidence="1">(salmon louse) hypothetical protein</fullName>
    </submittedName>
</protein>
<evidence type="ECO:0000313" key="2">
    <source>
        <dbReference type="Proteomes" id="UP000675881"/>
    </source>
</evidence>
<keyword evidence="2" id="KW-1185">Reference proteome</keyword>
<organism evidence="1 2">
    <name type="scientific">Lepeophtheirus salmonis</name>
    <name type="common">Salmon louse</name>
    <name type="synonym">Caligus salmonis</name>
    <dbReference type="NCBI Taxonomy" id="72036"/>
    <lineage>
        <taxon>Eukaryota</taxon>
        <taxon>Metazoa</taxon>
        <taxon>Ecdysozoa</taxon>
        <taxon>Arthropoda</taxon>
        <taxon>Crustacea</taxon>
        <taxon>Multicrustacea</taxon>
        <taxon>Hexanauplia</taxon>
        <taxon>Copepoda</taxon>
        <taxon>Siphonostomatoida</taxon>
        <taxon>Caligidae</taxon>
        <taxon>Lepeophtheirus</taxon>
    </lineage>
</organism>
<name>A0A7R8CYE9_LEPSM</name>
<dbReference type="OrthoDB" id="6363232at2759"/>
<dbReference type="EMBL" id="HG994585">
    <property type="protein sequence ID" value="CAF2968736.1"/>
    <property type="molecule type" value="Genomic_DNA"/>
</dbReference>